<name>A6IIH9_RAT</name>
<accession>A6IIH9</accession>
<organism evidence="1 2">
    <name type="scientific">Rattus norvegicus</name>
    <name type="common">Rat</name>
    <dbReference type="NCBI Taxonomy" id="10116"/>
    <lineage>
        <taxon>Eukaryota</taxon>
        <taxon>Metazoa</taxon>
        <taxon>Chordata</taxon>
        <taxon>Craniata</taxon>
        <taxon>Vertebrata</taxon>
        <taxon>Euteleostomi</taxon>
        <taxon>Mammalia</taxon>
        <taxon>Eutheria</taxon>
        <taxon>Euarchontoglires</taxon>
        <taxon>Glires</taxon>
        <taxon>Rodentia</taxon>
        <taxon>Myomorpha</taxon>
        <taxon>Muroidea</taxon>
        <taxon>Muridae</taxon>
        <taxon>Murinae</taxon>
        <taxon>Rattus</taxon>
    </lineage>
</organism>
<dbReference type="AlphaFoldDB" id="A6IIH9"/>
<reference evidence="2" key="1">
    <citation type="submission" date="2005-09" db="EMBL/GenBank/DDBJ databases">
        <authorList>
            <person name="Mural R.J."/>
            <person name="Li P.W."/>
            <person name="Adams M.D."/>
            <person name="Amanatides P.G."/>
            <person name="Baden-Tillson H."/>
            <person name="Barnstead M."/>
            <person name="Chin S.H."/>
            <person name="Dew I."/>
            <person name="Evans C.A."/>
            <person name="Ferriera S."/>
            <person name="Flanigan M."/>
            <person name="Fosler C."/>
            <person name="Glodek A."/>
            <person name="Gu Z."/>
            <person name="Holt R.A."/>
            <person name="Jennings D."/>
            <person name="Kraft C.L."/>
            <person name="Lu F."/>
            <person name="Nguyen T."/>
            <person name="Nusskern D.R."/>
            <person name="Pfannkoch C.M."/>
            <person name="Sitter C."/>
            <person name="Sutton G.G."/>
            <person name="Venter J.C."/>
            <person name="Wang Z."/>
            <person name="Woodage T."/>
            <person name="Zheng X.H."/>
            <person name="Zhong F."/>
        </authorList>
    </citation>
    <scope>NUCLEOTIDE SEQUENCE [LARGE SCALE GENOMIC DNA]</scope>
    <source>
        <strain>BN</strain>
        <strain evidence="2">Sprague-Dawley</strain>
    </source>
</reference>
<protein>
    <submittedName>
        <fullName evidence="1">RCG55153</fullName>
    </submittedName>
</protein>
<sequence length="26" mass="2954">MFSMKVMLKEFSSGNELSTLLPGRHI</sequence>
<dbReference type="EMBL" id="CH473962">
    <property type="protein sequence ID" value="EDL98549.1"/>
    <property type="molecule type" value="Genomic_DNA"/>
</dbReference>
<proteinExistence type="predicted"/>
<evidence type="ECO:0000313" key="1">
    <source>
        <dbReference type="EMBL" id="EDL98549.1"/>
    </source>
</evidence>
<dbReference type="Proteomes" id="UP000234681">
    <property type="component" value="Chromosome 5"/>
</dbReference>
<evidence type="ECO:0000313" key="2">
    <source>
        <dbReference type="Proteomes" id="UP000234681"/>
    </source>
</evidence>
<gene>
    <name evidence="1" type="ORF">rCG_55153</name>
</gene>